<organism evidence="7 8">
    <name type="scientific">Paenibacillus thermoaerophilus</name>
    <dbReference type="NCBI Taxonomy" id="1215385"/>
    <lineage>
        <taxon>Bacteria</taxon>
        <taxon>Bacillati</taxon>
        <taxon>Bacillota</taxon>
        <taxon>Bacilli</taxon>
        <taxon>Bacillales</taxon>
        <taxon>Paenibacillaceae</taxon>
        <taxon>Paenibacillus</taxon>
    </lineage>
</organism>
<proteinExistence type="inferred from homology"/>
<evidence type="ECO:0000256" key="1">
    <source>
        <dbReference type="ARBA" id="ARBA00003531"/>
    </source>
</evidence>
<gene>
    <name evidence="7" type="ORF">ACFQWB_00320</name>
</gene>
<keyword evidence="4 7" id="KW-0418">Kinase</keyword>
<dbReference type="PANTHER" id="PTHR23117:SF13">
    <property type="entry name" value="GUANYLATE KINASE"/>
    <property type="match status" value="1"/>
</dbReference>
<dbReference type="EMBL" id="JBHTGQ010000001">
    <property type="protein sequence ID" value="MFC7748389.1"/>
    <property type="molecule type" value="Genomic_DNA"/>
</dbReference>
<dbReference type="SMART" id="SM00072">
    <property type="entry name" value="GuKc"/>
    <property type="match status" value="1"/>
</dbReference>
<evidence type="ECO:0000313" key="7">
    <source>
        <dbReference type="EMBL" id="MFC7748389.1"/>
    </source>
</evidence>
<comment type="catalytic activity">
    <reaction evidence="5">
        <text>GMP + ATP = GDP + ADP</text>
        <dbReference type="Rhea" id="RHEA:20780"/>
        <dbReference type="ChEBI" id="CHEBI:30616"/>
        <dbReference type="ChEBI" id="CHEBI:58115"/>
        <dbReference type="ChEBI" id="CHEBI:58189"/>
        <dbReference type="ChEBI" id="CHEBI:456216"/>
        <dbReference type="EC" id="2.7.4.8"/>
    </reaction>
</comment>
<dbReference type="Pfam" id="PF00625">
    <property type="entry name" value="Guanylate_kin"/>
    <property type="match status" value="1"/>
</dbReference>
<dbReference type="GO" id="GO:0016301">
    <property type="term" value="F:kinase activity"/>
    <property type="evidence" value="ECO:0007669"/>
    <property type="project" value="UniProtKB-KW"/>
</dbReference>
<dbReference type="InterPro" id="IPR027417">
    <property type="entry name" value="P-loop_NTPase"/>
</dbReference>
<comment type="function">
    <text evidence="1">Essential for recycling GMP and indirectly, cGMP.</text>
</comment>
<dbReference type="SUPFAM" id="SSF52540">
    <property type="entry name" value="P-loop containing nucleoside triphosphate hydrolases"/>
    <property type="match status" value="1"/>
</dbReference>
<keyword evidence="3" id="KW-0808">Transferase</keyword>
<evidence type="ECO:0000313" key="8">
    <source>
        <dbReference type="Proteomes" id="UP001596528"/>
    </source>
</evidence>
<accession>A0ABW2V0S8</accession>
<dbReference type="PROSITE" id="PS50052">
    <property type="entry name" value="GUANYLATE_KINASE_2"/>
    <property type="match status" value="1"/>
</dbReference>
<evidence type="ECO:0000256" key="5">
    <source>
        <dbReference type="ARBA" id="ARBA00048594"/>
    </source>
</evidence>
<evidence type="ECO:0000256" key="2">
    <source>
        <dbReference type="ARBA" id="ARBA00005790"/>
    </source>
</evidence>
<dbReference type="InterPro" id="IPR008144">
    <property type="entry name" value="Guanylate_kin-like_dom"/>
</dbReference>
<evidence type="ECO:0000259" key="6">
    <source>
        <dbReference type="PROSITE" id="PS50052"/>
    </source>
</evidence>
<evidence type="ECO:0000256" key="3">
    <source>
        <dbReference type="ARBA" id="ARBA00022679"/>
    </source>
</evidence>
<dbReference type="Proteomes" id="UP001596528">
    <property type="component" value="Unassembled WGS sequence"/>
</dbReference>
<dbReference type="RefSeq" id="WP_138789440.1">
    <property type="nucleotide sequence ID" value="NZ_JBHTGQ010000001.1"/>
</dbReference>
<comment type="caution">
    <text evidence="7">The sequence shown here is derived from an EMBL/GenBank/DDBJ whole genome shotgun (WGS) entry which is preliminary data.</text>
</comment>
<name>A0ABW2V0S8_9BACL</name>
<keyword evidence="8" id="KW-1185">Reference proteome</keyword>
<sequence length="187" mass="21504">MNKVFVFTGASGSGRKTIAHRLGRELGLLHIVSYTTRPMRPTDEQGREYHHVDRAAFIEADRNGEFLQVAEIGDHLYGIKRKDVEDALATGRHVYMLLNRYGANKVKFEYGDRAVRLFLYVDKPTLQARLEAKGLPFEVVESYLRRYTEEVLYRKECEFTIENRDLHETLERVKSILLEAGAPTAGK</sequence>
<protein>
    <submittedName>
        <fullName evidence="7">Guanylate kinase</fullName>
    </submittedName>
</protein>
<evidence type="ECO:0000256" key="4">
    <source>
        <dbReference type="ARBA" id="ARBA00022777"/>
    </source>
</evidence>
<comment type="similarity">
    <text evidence="2">Belongs to the guanylate kinase family.</text>
</comment>
<reference evidence="8" key="1">
    <citation type="journal article" date="2019" name="Int. J. Syst. Evol. Microbiol.">
        <title>The Global Catalogue of Microorganisms (GCM) 10K type strain sequencing project: providing services to taxonomists for standard genome sequencing and annotation.</title>
        <authorList>
            <consortium name="The Broad Institute Genomics Platform"/>
            <consortium name="The Broad Institute Genome Sequencing Center for Infectious Disease"/>
            <person name="Wu L."/>
            <person name="Ma J."/>
        </authorList>
    </citation>
    <scope>NUCLEOTIDE SEQUENCE [LARGE SCALE GENOMIC DNA]</scope>
    <source>
        <strain evidence="8">JCM 18657</strain>
    </source>
</reference>
<dbReference type="PANTHER" id="PTHR23117">
    <property type="entry name" value="GUANYLATE KINASE-RELATED"/>
    <property type="match status" value="1"/>
</dbReference>
<feature type="domain" description="Guanylate kinase-like" evidence="6">
    <location>
        <begin position="2"/>
        <end position="178"/>
    </location>
</feature>
<dbReference type="Gene3D" id="3.40.50.300">
    <property type="entry name" value="P-loop containing nucleotide triphosphate hydrolases"/>
    <property type="match status" value="1"/>
</dbReference>
<dbReference type="InterPro" id="IPR008145">
    <property type="entry name" value="GK/Ca_channel_bsu"/>
</dbReference>